<proteinExistence type="predicted"/>
<comment type="caution">
    <text evidence="2">The sequence shown here is derived from an EMBL/GenBank/DDBJ whole genome shotgun (WGS) entry which is preliminary data.</text>
</comment>
<gene>
    <name evidence="2" type="ORF">GCM10017655_25190</name>
</gene>
<organism evidence="2 3">
    <name type="scientific">Pseudomonas turukhanskensis</name>
    <dbReference type="NCBI Taxonomy" id="1806536"/>
    <lineage>
        <taxon>Bacteria</taxon>
        <taxon>Pseudomonadati</taxon>
        <taxon>Pseudomonadota</taxon>
        <taxon>Gammaproteobacteria</taxon>
        <taxon>Pseudomonadales</taxon>
        <taxon>Pseudomonadaceae</taxon>
        <taxon>Pseudomonas</taxon>
    </lineage>
</organism>
<dbReference type="AlphaFoldDB" id="A0A9W6NG39"/>
<dbReference type="RefSeq" id="WP_271195651.1">
    <property type="nucleotide sequence ID" value="NZ_BSFN01000006.1"/>
</dbReference>
<keyword evidence="1" id="KW-0732">Signal</keyword>
<evidence type="ECO:0008006" key="4">
    <source>
        <dbReference type="Google" id="ProtNLM"/>
    </source>
</evidence>
<evidence type="ECO:0000313" key="3">
    <source>
        <dbReference type="Proteomes" id="UP001143328"/>
    </source>
</evidence>
<feature type="signal peptide" evidence="1">
    <location>
        <begin position="1"/>
        <end position="20"/>
    </location>
</feature>
<feature type="chain" id="PRO_5040844365" description="Peptidoglycan-binding protein CsiV" evidence="1">
    <location>
        <begin position="21"/>
        <end position="174"/>
    </location>
</feature>
<keyword evidence="3" id="KW-1185">Reference proteome</keyword>
<protein>
    <recommendedName>
        <fullName evidence="4">Peptidoglycan-binding protein CsiV</fullName>
    </recommendedName>
</protein>
<reference evidence="2" key="1">
    <citation type="journal article" date="2014" name="Int. J. Syst. Evol. Microbiol.">
        <title>Complete genome sequence of Corynebacterium casei LMG S-19264T (=DSM 44701T), isolated from a smear-ripened cheese.</title>
        <authorList>
            <consortium name="US DOE Joint Genome Institute (JGI-PGF)"/>
            <person name="Walter F."/>
            <person name="Albersmeier A."/>
            <person name="Kalinowski J."/>
            <person name="Ruckert C."/>
        </authorList>
    </citation>
    <scope>NUCLEOTIDE SEQUENCE</scope>
    <source>
        <strain evidence="2">VKM B-2935</strain>
    </source>
</reference>
<evidence type="ECO:0000313" key="2">
    <source>
        <dbReference type="EMBL" id="GLK89457.1"/>
    </source>
</evidence>
<accession>A0A9W6NG39</accession>
<dbReference type="EMBL" id="BSFN01000006">
    <property type="protein sequence ID" value="GLK89457.1"/>
    <property type="molecule type" value="Genomic_DNA"/>
</dbReference>
<name>A0A9W6NG39_9PSED</name>
<reference evidence="2" key="2">
    <citation type="submission" date="2023-01" db="EMBL/GenBank/DDBJ databases">
        <authorList>
            <person name="Sun Q."/>
            <person name="Evtushenko L."/>
        </authorList>
    </citation>
    <scope>NUCLEOTIDE SEQUENCE</scope>
    <source>
        <strain evidence="2">VKM B-2935</strain>
    </source>
</reference>
<dbReference type="InterPro" id="IPR021241">
    <property type="entry name" value="CsiV"/>
</dbReference>
<evidence type="ECO:0000256" key="1">
    <source>
        <dbReference type="SAM" id="SignalP"/>
    </source>
</evidence>
<dbReference type="Pfam" id="PF10972">
    <property type="entry name" value="CsiV"/>
    <property type="match status" value="1"/>
</dbReference>
<sequence length="174" mass="18916">MRALRCVALLLSLVTPMAFADGLYQVELIIFRQAGEPIPASQTAPDDWAAGVQGSAADNARGTALNGEAAKLNEKNGYTVLLHQAWQQSMGEAPTKIAVNTGNQQFGHYPVEGTLSLKQVRFVDLDANFWINQFDGTGLLTSSERLKQSARLKTGELTYLDHSNLGMLIRISPL</sequence>
<dbReference type="Proteomes" id="UP001143328">
    <property type="component" value="Unassembled WGS sequence"/>
</dbReference>